<accession>A0A956SD21</accession>
<evidence type="ECO:0000313" key="2">
    <source>
        <dbReference type="Proteomes" id="UP000739538"/>
    </source>
</evidence>
<dbReference type="EMBL" id="JAGQHS010000042">
    <property type="protein sequence ID" value="MCA9756112.1"/>
    <property type="molecule type" value="Genomic_DNA"/>
</dbReference>
<organism evidence="1 2">
    <name type="scientific">Eiseniibacteriota bacterium</name>
    <dbReference type="NCBI Taxonomy" id="2212470"/>
    <lineage>
        <taxon>Bacteria</taxon>
        <taxon>Candidatus Eiseniibacteriota</taxon>
    </lineage>
</organism>
<name>A0A956SD21_UNCEI</name>
<reference evidence="1" key="2">
    <citation type="journal article" date="2021" name="Microbiome">
        <title>Successional dynamics and alternative stable states in a saline activated sludge microbial community over 9 years.</title>
        <authorList>
            <person name="Wang Y."/>
            <person name="Ye J."/>
            <person name="Ju F."/>
            <person name="Liu L."/>
            <person name="Boyd J.A."/>
            <person name="Deng Y."/>
            <person name="Parks D.H."/>
            <person name="Jiang X."/>
            <person name="Yin X."/>
            <person name="Woodcroft B.J."/>
            <person name="Tyson G.W."/>
            <person name="Hugenholtz P."/>
            <person name="Polz M.F."/>
            <person name="Zhang T."/>
        </authorList>
    </citation>
    <scope>NUCLEOTIDE SEQUENCE</scope>
    <source>
        <strain evidence="1">HKST-UBA02</strain>
    </source>
</reference>
<dbReference type="AlphaFoldDB" id="A0A956SD21"/>
<gene>
    <name evidence="1" type="ORF">KDA27_09940</name>
</gene>
<protein>
    <submittedName>
        <fullName evidence="1">Uncharacterized protein</fullName>
    </submittedName>
</protein>
<comment type="caution">
    <text evidence="1">The sequence shown here is derived from an EMBL/GenBank/DDBJ whole genome shotgun (WGS) entry which is preliminary data.</text>
</comment>
<evidence type="ECO:0000313" key="1">
    <source>
        <dbReference type="EMBL" id="MCA9756112.1"/>
    </source>
</evidence>
<dbReference type="Proteomes" id="UP000739538">
    <property type="component" value="Unassembled WGS sequence"/>
</dbReference>
<proteinExistence type="predicted"/>
<sequence>MGKTKGTLTRTDLELLHEALTYMRKRVFEQAEVVRVRGMIERIEDCLLGASERAPFRLSPPEIETLERQVRSYCDATTQRGASAEARDRAKQLERLVARIAGRSEGRGSWWRRLIGR</sequence>
<reference evidence="1" key="1">
    <citation type="submission" date="2020-04" db="EMBL/GenBank/DDBJ databases">
        <authorList>
            <person name="Zhang T."/>
        </authorList>
    </citation>
    <scope>NUCLEOTIDE SEQUENCE</scope>
    <source>
        <strain evidence="1">HKST-UBA02</strain>
    </source>
</reference>